<name>K6VMU1_9MICO</name>
<dbReference type="AlphaFoldDB" id="K6VMU1"/>
<evidence type="ECO:0000313" key="6">
    <source>
        <dbReference type="EMBL" id="GAB78009.1"/>
    </source>
</evidence>
<dbReference type="PANTHER" id="PTHR12526:SF640">
    <property type="entry name" value="COLANIC ACID BIOSYNTHESIS GLYCOSYLTRANSFERASE WCAL-RELATED"/>
    <property type="match status" value="1"/>
</dbReference>
<dbReference type="STRING" id="100225.SAMN05421595_0524"/>
<comment type="similarity">
    <text evidence="1">Belongs to the glycosyltransferase group 1 family. Glycosyltransferase 4 subfamily.</text>
</comment>
<evidence type="ECO:0000259" key="5">
    <source>
        <dbReference type="Pfam" id="PF13439"/>
    </source>
</evidence>
<dbReference type="PANTHER" id="PTHR12526">
    <property type="entry name" value="GLYCOSYLTRANSFERASE"/>
    <property type="match status" value="1"/>
</dbReference>
<dbReference type="SUPFAM" id="SSF53756">
    <property type="entry name" value="UDP-Glycosyltransferase/glycogen phosphorylase"/>
    <property type="match status" value="1"/>
</dbReference>
<dbReference type="Pfam" id="PF00534">
    <property type="entry name" value="Glycos_transf_1"/>
    <property type="match status" value="1"/>
</dbReference>
<keyword evidence="3 6" id="KW-0808">Transferase</keyword>
<dbReference type="GO" id="GO:0016757">
    <property type="term" value="F:glycosyltransferase activity"/>
    <property type="evidence" value="ECO:0007669"/>
    <property type="project" value="UniProtKB-KW"/>
</dbReference>
<dbReference type="Pfam" id="PF13439">
    <property type="entry name" value="Glyco_transf_4"/>
    <property type="match status" value="1"/>
</dbReference>
<dbReference type="EMBL" id="BAGZ01000008">
    <property type="protein sequence ID" value="GAB78009.1"/>
    <property type="molecule type" value="Genomic_DNA"/>
</dbReference>
<evidence type="ECO:0000256" key="1">
    <source>
        <dbReference type="ARBA" id="ARBA00009481"/>
    </source>
</evidence>
<dbReference type="InterPro" id="IPR001296">
    <property type="entry name" value="Glyco_trans_1"/>
</dbReference>
<dbReference type="eggNOG" id="COG0438">
    <property type="taxonomic scope" value="Bacteria"/>
</dbReference>
<evidence type="ECO:0000259" key="4">
    <source>
        <dbReference type="Pfam" id="PF00534"/>
    </source>
</evidence>
<protein>
    <submittedName>
        <fullName evidence="6">Putative glycosyltransferase</fullName>
    </submittedName>
</protein>
<feature type="domain" description="Glycosyl transferase family 1" evidence="4">
    <location>
        <begin position="182"/>
        <end position="344"/>
    </location>
</feature>
<evidence type="ECO:0000256" key="3">
    <source>
        <dbReference type="ARBA" id="ARBA00022679"/>
    </source>
</evidence>
<accession>K6VMU1</accession>
<feature type="domain" description="Glycosyltransferase subfamily 4-like N-terminal" evidence="5">
    <location>
        <begin position="39"/>
        <end position="170"/>
    </location>
</feature>
<dbReference type="InterPro" id="IPR028098">
    <property type="entry name" value="Glyco_trans_4-like_N"/>
</dbReference>
<dbReference type="Proteomes" id="UP000008495">
    <property type="component" value="Unassembled WGS sequence"/>
</dbReference>
<keyword evidence="2" id="KW-0328">Glycosyltransferase</keyword>
<dbReference type="Gene3D" id="3.40.50.2000">
    <property type="entry name" value="Glycogen Phosphorylase B"/>
    <property type="match status" value="2"/>
</dbReference>
<organism evidence="6 7">
    <name type="scientific">Austwickia chelonae NBRC 105200</name>
    <dbReference type="NCBI Taxonomy" id="1184607"/>
    <lineage>
        <taxon>Bacteria</taxon>
        <taxon>Bacillati</taxon>
        <taxon>Actinomycetota</taxon>
        <taxon>Actinomycetes</taxon>
        <taxon>Micrococcales</taxon>
        <taxon>Dermatophilaceae</taxon>
        <taxon>Austwickia</taxon>
    </lineage>
</organism>
<evidence type="ECO:0000256" key="2">
    <source>
        <dbReference type="ARBA" id="ARBA00022676"/>
    </source>
</evidence>
<sequence length="376" mass="41425">MVVWRSHWLAPSETFIADHLAALRRYAPIPLGLYRDDDRLGVRPQVAPFPHGTAGLWALRLAARLGYRGIYDRAVERGNACVIHAHFGMDAAQVLPLARRLGLPLVVTFHGWDVVHFPHYDDARSWYLRRLPEVFEYASALLPVSNYLRGRLLELGAPPEKTHVHYLGIPVPENLPPPDSPRSEIVFVGRLTPRKGVTDLISAVEALPPNIRRSHEVRILGEGPQRAELERRAARITDTRFHFEGRVAPERVAQALSRARLFVGPSTLDDDGAGEAFGLTFLEAARAGAPQVGYAAAGLLESVADGISGILVPPGDIPALSEAMAQVLSDPELAIRLGQQGQERVRREFDLCHRTALLEARYDELSGGRAAGHDRV</sequence>
<evidence type="ECO:0000313" key="7">
    <source>
        <dbReference type="Proteomes" id="UP000008495"/>
    </source>
</evidence>
<comment type="caution">
    <text evidence="6">The sequence shown here is derived from an EMBL/GenBank/DDBJ whole genome shotgun (WGS) entry which is preliminary data.</text>
</comment>
<keyword evidence="7" id="KW-1185">Reference proteome</keyword>
<gene>
    <name evidence="6" type="ORF">AUCHE_08_02530</name>
</gene>
<proteinExistence type="inferred from homology"/>
<reference evidence="6 7" key="1">
    <citation type="submission" date="2012-08" db="EMBL/GenBank/DDBJ databases">
        <title>Whole genome shotgun sequence of Austwickia chelonae NBRC 105200.</title>
        <authorList>
            <person name="Yoshida I."/>
            <person name="Hosoyama A."/>
            <person name="Tsuchikane K."/>
            <person name="Katsumata H."/>
            <person name="Ando Y."/>
            <person name="Ohji S."/>
            <person name="Hamada M."/>
            <person name="Tamura T."/>
            <person name="Yamazoe A."/>
            <person name="Yamazaki S."/>
            <person name="Fujita N."/>
        </authorList>
    </citation>
    <scope>NUCLEOTIDE SEQUENCE [LARGE SCALE GENOMIC DNA]</scope>
    <source>
        <strain evidence="6 7">NBRC 105200</strain>
    </source>
</reference>